<gene>
    <name evidence="2" type="ORF">P280DRAFT_491322</name>
</gene>
<accession>A0A6A6RWL6</accession>
<dbReference type="SUPFAM" id="SSF63829">
    <property type="entry name" value="Calcium-dependent phosphotriesterase"/>
    <property type="match status" value="1"/>
</dbReference>
<sequence>MAHQEDFPFAYRGAVYVPDKDFVFTVSNQFTPPGTDIKSIAISQMARKPDGSWTRQEVAADVRMASGAINYDDGILFCAQGDHKDAGGLIHMEGNFPYRTRTLLNNYYGRPFNSIKELAIHSDGSIWFTDPVYGYEQGIRPAPQLPNQVYRFDPKNGDVRVMADAFGRPSGICFSPDEEICYISDTDCINGNGQIDFSKPATIYAYDVEERRQTKWLLNRRVFAMADVGVPDGIACDMSANVYAACADGLSVWSSGGIFLSKVILPSGIANFCFGKDGEIFLLNGKKFWVLNINDSVRGALLERRGINTDLDDSGSE</sequence>
<dbReference type="InterPro" id="IPR011042">
    <property type="entry name" value="6-blade_b-propeller_TolB-like"/>
</dbReference>
<keyword evidence="3" id="KW-1185">Reference proteome</keyword>
<feature type="domain" description="SMP-30/Gluconolactonase/LRE-like region" evidence="1">
    <location>
        <begin position="72"/>
        <end position="277"/>
    </location>
</feature>
<organism evidence="2 3">
    <name type="scientific">Massarina eburnea CBS 473.64</name>
    <dbReference type="NCBI Taxonomy" id="1395130"/>
    <lineage>
        <taxon>Eukaryota</taxon>
        <taxon>Fungi</taxon>
        <taxon>Dikarya</taxon>
        <taxon>Ascomycota</taxon>
        <taxon>Pezizomycotina</taxon>
        <taxon>Dothideomycetes</taxon>
        <taxon>Pleosporomycetidae</taxon>
        <taxon>Pleosporales</taxon>
        <taxon>Massarineae</taxon>
        <taxon>Massarinaceae</taxon>
        <taxon>Massarina</taxon>
    </lineage>
</organism>
<proteinExistence type="predicted"/>
<evidence type="ECO:0000313" key="2">
    <source>
        <dbReference type="EMBL" id="KAF2638843.1"/>
    </source>
</evidence>
<dbReference type="Proteomes" id="UP000799753">
    <property type="component" value="Unassembled WGS sequence"/>
</dbReference>
<dbReference type="Pfam" id="PF08450">
    <property type="entry name" value="SGL"/>
    <property type="match status" value="1"/>
</dbReference>
<evidence type="ECO:0000313" key="3">
    <source>
        <dbReference type="Proteomes" id="UP000799753"/>
    </source>
</evidence>
<reference evidence="2" key="1">
    <citation type="journal article" date="2020" name="Stud. Mycol.">
        <title>101 Dothideomycetes genomes: a test case for predicting lifestyles and emergence of pathogens.</title>
        <authorList>
            <person name="Haridas S."/>
            <person name="Albert R."/>
            <person name="Binder M."/>
            <person name="Bloem J."/>
            <person name="Labutti K."/>
            <person name="Salamov A."/>
            <person name="Andreopoulos B."/>
            <person name="Baker S."/>
            <person name="Barry K."/>
            <person name="Bills G."/>
            <person name="Bluhm B."/>
            <person name="Cannon C."/>
            <person name="Castanera R."/>
            <person name="Culley D."/>
            <person name="Daum C."/>
            <person name="Ezra D."/>
            <person name="Gonzalez J."/>
            <person name="Henrissat B."/>
            <person name="Kuo A."/>
            <person name="Liang C."/>
            <person name="Lipzen A."/>
            <person name="Lutzoni F."/>
            <person name="Magnuson J."/>
            <person name="Mondo S."/>
            <person name="Nolan M."/>
            <person name="Ohm R."/>
            <person name="Pangilinan J."/>
            <person name="Park H.-J."/>
            <person name="Ramirez L."/>
            <person name="Alfaro M."/>
            <person name="Sun H."/>
            <person name="Tritt A."/>
            <person name="Yoshinaga Y."/>
            <person name="Zwiers L.-H."/>
            <person name="Turgeon B."/>
            <person name="Goodwin S."/>
            <person name="Spatafora J."/>
            <person name="Crous P."/>
            <person name="Grigoriev I."/>
        </authorList>
    </citation>
    <scope>NUCLEOTIDE SEQUENCE</scope>
    <source>
        <strain evidence="2">CBS 473.64</strain>
    </source>
</reference>
<dbReference type="InterPro" id="IPR013658">
    <property type="entry name" value="SGL"/>
</dbReference>
<dbReference type="InterPro" id="IPR052988">
    <property type="entry name" value="Oryzine_lactonohydrolase"/>
</dbReference>
<name>A0A6A6RWL6_9PLEO</name>
<dbReference type="OrthoDB" id="423498at2759"/>
<protein>
    <submittedName>
        <fullName evidence="2">Calcium-dependent phosphotriesterase</fullName>
    </submittedName>
</protein>
<dbReference type="AlphaFoldDB" id="A0A6A6RWL6"/>
<dbReference type="Gene3D" id="2.120.10.30">
    <property type="entry name" value="TolB, C-terminal domain"/>
    <property type="match status" value="1"/>
</dbReference>
<dbReference type="EMBL" id="MU006788">
    <property type="protein sequence ID" value="KAF2638843.1"/>
    <property type="molecule type" value="Genomic_DNA"/>
</dbReference>
<dbReference type="PANTHER" id="PTHR47064:SF2">
    <property type="entry name" value="SMP-30_GLUCONOLACTONASE_LRE-LIKE REGION DOMAIN-CONTAINING PROTEIN-RELATED"/>
    <property type="match status" value="1"/>
</dbReference>
<evidence type="ECO:0000259" key="1">
    <source>
        <dbReference type="Pfam" id="PF08450"/>
    </source>
</evidence>
<dbReference type="PANTHER" id="PTHR47064">
    <property type="entry name" value="PUTATIVE (AFU_ORTHOLOGUE AFUA_1G08990)-RELATED"/>
    <property type="match status" value="1"/>
</dbReference>